<evidence type="ECO:0000259" key="1">
    <source>
        <dbReference type="Pfam" id="PF11443"/>
    </source>
</evidence>
<dbReference type="InterPro" id="IPR056690">
    <property type="entry name" value="DUF7788"/>
</dbReference>
<dbReference type="Gene3D" id="3.40.50.410">
    <property type="entry name" value="von Willebrand factor, type A domain"/>
    <property type="match status" value="2"/>
</dbReference>
<feature type="domain" description="DUF2828" evidence="1">
    <location>
        <begin position="856"/>
        <end position="1065"/>
    </location>
</feature>
<dbReference type="AlphaFoldDB" id="A0A7R9KDJ1"/>
<dbReference type="OrthoDB" id="1149618at2759"/>
<dbReference type="GO" id="GO:0032991">
    <property type="term" value="C:protein-containing complex"/>
    <property type="evidence" value="ECO:0007669"/>
    <property type="project" value="UniProtKB-ARBA"/>
</dbReference>
<dbReference type="InterPro" id="IPR011205">
    <property type="entry name" value="UCP015417_vWA"/>
</dbReference>
<feature type="domain" description="DUF7788" evidence="2">
    <location>
        <begin position="1071"/>
        <end position="1251"/>
    </location>
</feature>
<proteinExistence type="predicted"/>
<dbReference type="Proteomes" id="UP000759131">
    <property type="component" value="Unassembled WGS sequence"/>
</dbReference>
<dbReference type="CDD" id="cd00198">
    <property type="entry name" value="vWFA"/>
    <property type="match status" value="1"/>
</dbReference>
<accession>A0A7R9KDJ1</accession>
<reference evidence="3" key="1">
    <citation type="submission" date="2020-11" db="EMBL/GenBank/DDBJ databases">
        <authorList>
            <person name="Tran Van P."/>
        </authorList>
    </citation>
    <scope>NUCLEOTIDE SEQUENCE</scope>
</reference>
<keyword evidence="4" id="KW-1185">Reference proteome</keyword>
<dbReference type="PANTHER" id="PTHR31373">
    <property type="entry name" value="OS06G0652100 PROTEIN"/>
    <property type="match status" value="1"/>
</dbReference>
<dbReference type="EMBL" id="CAJPIZ010000385">
    <property type="protein sequence ID" value="CAG2101290.1"/>
    <property type="molecule type" value="Genomic_DNA"/>
</dbReference>
<evidence type="ECO:0000259" key="2">
    <source>
        <dbReference type="Pfam" id="PF25043"/>
    </source>
</evidence>
<evidence type="ECO:0000313" key="3">
    <source>
        <dbReference type="EMBL" id="CAD7620860.1"/>
    </source>
</evidence>
<gene>
    <name evidence="3" type="ORF">OSB1V03_LOCUS1340</name>
</gene>
<dbReference type="SUPFAM" id="SSF53300">
    <property type="entry name" value="vWA-like"/>
    <property type="match status" value="2"/>
</dbReference>
<protein>
    <submittedName>
        <fullName evidence="3">Uncharacterized protein</fullName>
    </submittedName>
</protein>
<feature type="domain" description="DUF2828" evidence="1">
    <location>
        <begin position="651"/>
        <end position="829"/>
    </location>
</feature>
<dbReference type="EMBL" id="OC854960">
    <property type="protein sequence ID" value="CAD7620860.1"/>
    <property type="molecule type" value="Genomic_DNA"/>
</dbReference>
<dbReference type="Pfam" id="PF25043">
    <property type="entry name" value="DUF7788"/>
    <property type="match status" value="2"/>
</dbReference>
<evidence type="ECO:0000313" key="4">
    <source>
        <dbReference type="Proteomes" id="UP000759131"/>
    </source>
</evidence>
<organism evidence="3">
    <name type="scientific">Medioppia subpectinata</name>
    <dbReference type="NCBI Taxonomy" id="1979941"/>
    <lineage>
        <taxon>Eukaryota</taxon>
        <taxon>Metazoa</taxon>
        <taxon>Ecdysozoa</taxon>
        <taxon>Arthropoda</taxon>
        <taxon>Chelicerata</taxon>
        <taxon>Arachnida</taxon>
        <taxon>Acari</taxon>
        <taxon>Acariformes</taxon>
        <taxon>Sarcoptiformes</taxon>
        <taxon>Oribatida</taxon>
        <taxon>Brachypylina</taxon>
        <taxon>Oppioidea</taxon>
        <taxon>Oppiidae</taxon>
        <taxon>Medioppia</taxon>
    </lineage>
</organism>
<name>A0A7R9KDJ1_9ACAR</name>
<sequence>MYLSPLERYSETYTAHWLQTIGSMANNRILTDNKGPTLSTAGDPRVDFFYHVIEDTEKERTVSLLKKSWKCHPLDTLKLTAHMRDCRNGKGIKNHYQMCTQYFFEHHFKTLMANMDQLVAFGYWKDPLVILMTLLFDYIPDHLSKDDGFKFNRNRPQKEAKKNVLPKYDRLVLRGLRKQRQKAKKEMKSNAKKAKIEGMDCDSQAMETMESEDIEMTQDVYQTVPTRFEALQLSRKEFFQNRYKSDLKYRRLYDKVVDMFANQLVTDLEKMSKNVKSISLVGKWAPSSGHHFDKYLSICQPIAKQMLGLMKRNERISDPKVVTNFYIKEVCTPLRRYLLIPEVFMASNKWMDIDYNRVASKCMQKNKSVFIKHDKQRFEEFLASKTTISGAVLKPVELVDRAEQLMHCDSDKLEIEVLEKQWLSLCEDIKKKGGGLLDNAIAVCDVSGSMYGTPMSAAVGLTILTMYLSQEPWNQMCITFHENPTFHILDPTLSLIEKIRSIKQIDWSETTYLNRVFDLILKKAVEQRLRNDQLPKVLLVFSDMAFGVAFPDTTLTNFEAARVQFEAKGYTLPPIVFWNLRATANTPVDVNDMGVALLSGYSGQLLSLILKTEDFKTMTPYSMMRSAIDNKQYMERSFRTIRSMAHNRILTENKAHTYGTAGDPRVDFFFHVIEDTEKERTVSLLKKSWKCHPLDTLKLTAYLRDCRNGKGIKNHYQMCTQFLFEHHFETLMANMDQLVAFGYWKDPLVILMTLLFNEIPDYLAKDDGHKRRHNSQPQKKNVFPKYDRLVLGGLRKQRQKAKKEIKSNTKKATIEATKSDNQVIEAMELDDTVVPGIEVHLIGSVYQTVPNRAEALQINRKEFAQNHYINDEKYRKLYDKVVDMFANQLVTDLEKMSKDVKSLSLVGKWAPSCGHHFDKYLFICQPIAKQMLSLMKRDELIGDPKLVKDFYIKEVCTPLRRYLLIPEVFMASNKWMDIDYNRVASKCMQKNKSVFIKHDKQRFEEFLASKTTISGAVLKPVEMVERGEKYIFQTIAESEDQDFKLEMEVLEKQWLSLCEDIKKKGGGLLDNAIAVCDVSGSMNGTPMNAAIGLTILTMYLSQEPWNSMCITFDENPTFHIVDPKLTFIEKLRVMSTNSMAWGGTTNLNRVFDLILRKAIEQRLRNNQLPKVLIVFTDMEFNSAFPGTTLTNFEAAKKQFEAKGYTLPPIVFWNLRASASTPVDCNEMGAALLSGYSGQLLSLILKTEDLEKITPYSMMRSAIDDKRYSGLKIVD</sequence>
<feature type="domain" description="DUF7788" evidence="2">
    <location>
        <begin position="439"/>
        <end position="623"/>
    </location>
</feature>
<dbReference type="Pfam" id="PF11443">
    <property type="entry name" value="DUF2828"/>
    <property type="match status" value="3"/>
</dbReference>
<feature type="domain" description="DUF2828" evidence="1">
    <location>
        <begin position="31"/>
        <end position="433"/>
    </location>
</feature>
<dbReference type="InterPro" id="IPR058580">
    <property type="entry name" value="DUF2828"/>
</dbReference>
<dbReference type="PANTHER" id="PTHR31373:SF27">
    <property type="entry name" value="TROVE DOMAIN-CONTAINING PROTEIN"/>
    <property type="match status" value="1"/>
</dbReference>
<dbReference type="InterPro" id="IPR036465">
    <property type="entry name" value="vWFA_dom_sf"/>
</dbReference>